<evidence type="ECO:0000259" key="4">
    <source>
        <dbReference type="Pfam" id="PF16403"/>
    </source>
</evidence>
<feature type="domain" description="Pesticidal crystal protein Cry22Aa Ig-like" evidence="4">
    <location>
        <begin position="112"/>
        <end position="180"/>
    </location>
</feature>
<dbReference type="Pfam" id="PF07523">
    <property type="entry name" value="Big_3"/>
    <property type="match status" value="2"/>
</dbReference>
<dbReference type="Gene3D" id="2.60.40.10">
    <property type="entry name" value="Immunoglobulins"/>
    <property type="match status" value="4"/>
</dbReference>
<keyword evidence="2" id="KW-1133">Transmembrane helix</keyword>
<evidence type="ECO:0000313" key="5">
    <source>
        <dbReference type="EMBL" id="QDK70758.1"/>
    </source>
</evidence>
<evidence type="ECO:0000256" key="2">
    <source>
        <dbReference type="SAM" id="Phobius"/>
    </source>
</evidence>
<keyword evidence="2" id="KW-0472">Membrane</keyword>
<dbReference type="AlphaFoldDB" id="A0A514Z850"/>
<dbReference type="InterPro" id="IPR022038">
    <property type="entry name" value="Ig-like_bact"/>
</dbReference>
<feature type="compositionally biased region" description="Polar residues" evidence="1">
    <location>
        <begin position="402"/>
        <end position="416"/>
    </location>
</feature>
<feature type="transmembrane region" description="Helical" evidence="2">
    <location>
        <begin position="463"/>
        <end position="486"/>
    </location>
</feature>
<feature type="domain" description="Ig-like" evidence="3">
    <location>
        <begin position="276"/>
        <end position="341"/>
    </location>
</feature>
<feature type="domain" description="Pesticidal crystal protein Cry22Aa Ig-like" evidence="4">
    <location>
        <begin position="32"/>
        <end position="101"/>
    </location>
</feature>
<name>A0A514Z850_9LACT</name>
<feature type="domain" description="Ig-like" evidence="3">
    <location>
        <begin position="195"/>
        <end position="247"/>
    </location>
</feature>
<dbReference type="KEGG" id="lack:FLP15_05800"/>
<dbReference type="Pfam" id="PF16403">
    <property type="entry name" value="Bact_surface_Ig-like"/>
    <property type="match status" value="2"/>
</dbReference>
<evidence type="ECO:0000256" key="1">
    <source>
        <dbReference type="SAM" id="MobiDB-lite"/>
    </source>
</evidence>
<sequence length="496" mass="53165">MLYSFIDKDGSTVQRTLTVNVSSQSALNLKSDEITLKVGKTFDGQAQVASLINSDGSSNDGATLKIDTRQLDPTKQGTYEVTYSFTDDVGQIITKTLTVNVVSGAVIHLTTSHVNLTCGDSFDPKSYIESAFDSDGKTPFDVNNIQIDSTVNTTKAGNYKVTYSFTDNLGNLITNTLRVYVQNKASLTLTTNEITLTCGDSFSAQSYFSQALNSDGKTPVEFSQIAIDSMVNTTKAGDVQVVYSFVDSSGQTQSQTLLVHILDKASLTLLADTVKIHAGNEFNPLDFVVSALDSDGKTPVSLSQLTVNSNVNMQQAGTYQAVYSFVNSSGNVVSQTLTIAVYGEVLPTPVIPPVLPTTPPKDSPIAPVIPTQPIPPKAKPNAPVSVGTVVTLPSFVDSNADGTSTADFETPSSFLQSSKKDKDVKKSTKDKTSSQPTDKTKTLKQAMIEADSQNKKNHKKNNVIQTVIKILGALITIGALLIFLILKRKNKASEQE</sequence>
<proteinExistence type="predicted"/>
<reference evidence="5 6" key="1">
    <citation type="submission" date="2019-07" db="EMBL/GenBank/DDBJ databases">
        <title>Genome sequencing of KACC 19320.</title>
        <authorList>
            <person name="Heo J."/>
            <person name="Kim S.-J."/>
            <person name="Kim J.-S."/>
            <person name="Hong S.-B."/>
            <person name="Kwon S.-W."/>
        </authorList>
    </citation>
    <scope>NUCLEOTIDE SEQUENCE [LARGE SCALE GENOMIC DNA]</scope>
    <source>
        <strain evidence="5 6">KACC 19320</strain>
    </source>
</reference>
<dbReference type="OrthoDB" id="2327454at2"/>
<keyword evidence="2" id="KW-0812">Transmembrane</keyword>
<feature type="region of interest" description="Disordered" evidence="1">
    <location>
        <begin position="402"/>
        <end position="442"/>
    </location>
</feature>
<keyword evidence="6" id="KW-1185">Reference proteome</keyword>
<evidence type="ECO:0000313" key="6">
    <source>
        <dbReference type="Proteomes" id="UP000315128"/>
    </source>
</evidence>
<dbReference type="Proteomes" id="UP000315128">
    <property type="component" value="Chromosome"/>
</dbReference>
<dbReference type="InterPro" id="IPR032179">
    <property type="entry name" value="Cry22Aa_Ig-like"/>
</dbReference>
<accession>A0A514Z850</accession>
<feature type="compositionally biased region" description="Basic and acidic residues" evidence="1">
    <location>
        <begin position="418"/>
        <end position="432"/>
    </location>
</feature>
<dbReference type="EMBL" id="CP041356">
    <property type="protein sequence ID" value="QDK70758.1"/>
    <property type="molecule type" value="Genomic_DNA"/>
</dbReference>
<evidence type="ECO:0000259" key="3">
    <source>
        <dbReference type="Pfam" id="PF07523"/>
    </source>
</evidence>
<protein>
    <submittedName>
        <fullName evidence="5">DUF5011 domain-containing protein</fullName>
    </submittedName>
</protein>
<gene>
    <name evidence="5" type="ORF">FLP15_05800</name>
</gene>
<dbReference type="RefSeq" id="WP_142766342.1">
    <property type="nucleotide sequence ID" value="NZ_CP041356.1"/>
</dbReference>
<organism evidence="5 6">
    <name type="scientific">Lactococcus protaetiae</name>
    <dbReference type="NCBI Taxonomy" id="2592653"/>
    <lineage>
        <taxon>Bacteria</taxon>
        <taxon>Bacillati</taxon>
        <taxon>Bacillota</taxon>
        <taxon>Bacilli</taxon>
        <taxon>Lactobacillales</taxon>
        <taxon>Streptococcaceae</taxon>
        <taxon>Lactococcus</taxon>
    </lineage>
</organism>
<dbReference type="InterPro" id="IPR013783">
    <property type="entry name" value="Ig-like_fold"/>
</dbReference>
<feature type="region of interest" description="Disordered" evidence="1">
    <location>
        <begin position="362"/>
        <end position="382"/>
    </location>
</feature>